<evidence type="ECO:0000256" key="5">
    <source>
        <dbReference type="SAM" id="SignalP"/>
    </source>
</evidence>
<evidence type="ECO:0000256" key="1">
    <source>
        <dbReference type="ARBA" id="ARBA00022723"/>
    </source>
</evidence>
<dbReference type="InterPro" id="IPR022755">
    <property type="entry name" value="Znf_C2H2_jaz"/>
</dbReference>
<dbReference type="AlphaFoldDB" id="A0AAE0ITD2"/>
<dbReference type="SUPFAM" id="SSF57667">
    <property type="entry name" value="beta-beta-alpha zinc fingers"/>
    <property type="match status" value="1"/>
</dbReference>
<dbReference type="InterPro" id="IPR013087">
    <property type="entry name" value="Znf_C2H2_type"/>
</dbReference>
<dbReference type="PROSITE" id="PS50157">
    <property type="entry name" value="ZINC_FINGER_C2H2_2"/>
    <property type="match status" value="2"/>
</dbReference>
<dbReference type="Pfam" id="PF12874">
    <property type="entry name" value="zf-met"/>
    <property type="match status" value="1"/>
</dbReference>
<evidence type="ECO:0000313" key="8">
    <source>
        <dbReference type="Proteomes" id="UP001283341"/>
    </source>
</evidence>
<dbReference type="Gene3D" id="3.30.160.60">
    <property type="entry name" value="Classic Zinc Finger"/>
    <property type="match status" value="1"/>
</dbReference>
<accession>A0AAE0ITD2</accession>
<organism evidence="7 8">
    <name type="scientific">Apodospora peruviana</name>
    <dbReference type="NCBI Taxonomy" id="516989"/>
    <lineage>
        <taxon>Eukaryota</taxon>
        <taxon>Fungi</taxon>
        <taxon>Dikarya</taxon>
        <taxon>Ascomycota</taxon>
        <taxon>Pezizomycotina</taxon>
        <taxon>Sordariomycetes</taxon>
        <taxon>Sordariomycetidae</taxon>
        <taxon>Sordariales</taxon>
        <taxon>Lasiosphaeriaceae</taxon>
        <taxon>Apodospora</taxon>
    </lineage>
</organism>
<dbReference type="GO" id="GO:0008270">
    <property type="term" value="F:zinc ion binding"/>
    <property type="evidence" value="ECO:0007669"/>
    <property type="project" value="UniProtKB-KW"/>
</dbReference>
<gene>
    <name evidence="7" type="ORF">B0H66DRAFT_76166</name>
</gene>
<sequence>MAGARKPLSFNGTRAPVPGSRLRVLFLLLRLLHLQECDNHEAEEHFFCRPCDRKFQNSNNIKQHLNSRIHRGTNIKCPFCGNQYATATGMVHRLEGGSCSVASGLNRDEVYRIVRSKDPSGIISKKLIGWTGDQADSGGYEATDRAWNGDQWECYFCHREFGSRHALSQHLNSPVHRHNMYHCPKPYCRMDFKTLAAIINRLESESCGAMRFEAVQRRIGDIVSGNRLIAF</sequence>
<evidence type="ECO:0000256" key="3">
    <source>
        <dbReference type="ARBA" id="ARBA00022833"/>
    </source>
</evidence>
<evidence type="ECO:0000259" key="6">
    <source>
        <dbReference type="PROSITE" id="PS50157"/>
    </source>
</evidence>
<feature type="chain" id="PRO_5041957369" description="C2H2-type domain-containing protein" evidence="5">
    <location>
        <begin position="38"/>
        <end position="231"/>
    </location>
</feature>
<dbReference type="Pfam" id="PF12171">
    <property type="entry name" value="zf-C2H2_jaz"/>
    <property type="match status" value="1"/>
</dbReference>
<keyword evidence="3" id="KW-0862">Zinc</keyword>
<reference evidence="7" key="1">
    <citation type="journal article" date="2023" name="Mol. Phylogenet. Evol.">
        <title>Genome-scale phylogeny and comparative genomics of the fungal order Sordariales.</title>
        <authorList>
            <person name="Hensen N."/>
            <person name="Bonometti L."/>
            <person name="Westerberg I."/>
            <person name="Brannstrom I.O."/>
            <person name="Guillou S."/>
            <person name="Cros-Aarteil S."/>
            <person name="Calhoun S."/>
            <person name="Haridas S."/>
            <person name="Kuo A."/>
            <person name="Mondo S."/>
            <person name="Pangilinan J."/>
            <person name="Riley R."/>
            <person name="LaButti K."/>
            <person name="Andreopoulos B."/>
            <person name="Lipzen A."/>
            <person name="Chen C."/>
            <person name="Yan M."/>
            <person name="Daum C."/>
            <person name="Ng V."/>
            <person name="Clum A."/>
            <person name="Steindorff A."/>
            <person name="Ohm R.A."/>
            <person name="Martin F."/>
            <person name="Silar P."/>
            <person name="Natvig D.O."/>
            <person name="Lalanne C."/>
            <person name="Gautier V."/>
            <person name="Ament-Velasquez S.L."/>
            <person name="Kruys A."/>
            <person name="Hutchinson M.I."/>
            <person name="Powell A.J."/>
            <person name="Barry K."/>
            <person name="Miller A.N."/>
            <person name="Grigoriev I.V."/>
            <person name="Debuchy R."/>
            <person name="Gladieux P."/>
            <person name="Hiltunen Thoren M."/>
            <person name="Johannesson H."/>
        </authorList>
    </citation>
    <scope>NUCLEOTIDE SEQUENCE</scope>
    <source>
        <strain evidence="7">CBS 118394</strain>
    </source>
</reference>
<evidence type="ECO:0000256" key="2">
    <source>
        <dbReference type="ARBA" id="ARBA00022771"/>
    </source>
</evidence>
<evidence type="ECO:0000313" key="7">
    <source>
        <dbReference type="EMBL" id="KAK3330832.1"/>
    </source>
</evidence>
<dbReference type="InterPro" id="IPR036236">
    <property type="entry name" value="Znf_C2H2_sf"/>
</dbReference>
<reference evidence="7" key="2">
    <citation type="submission" date="2023-06" db="EMBL/GenBank/DDBJ databases">
        <authorList>
            <consortium name="Lawrence Berkeley National Laboratory"/>
            <person name="Haridas S."/>
            <person name="Hensen N."/>
            <person name="Bonometti L."/>
            <person name="Westerberg I."/>
            <person name="Brannstrom I.O."/>
            <person name="Guillou S."/>
            <person name="Cros-Aarteil S."/>
            <person name="Calhoun S."/>
            <person name="Kuo A."/>
            <person name="Mondo S."/>
            <person name="Pangilinan J."/>
            <person name="Riley R."/>
            <person name="Labutti K."/>
            <person name="Andreopoulos B."/>
            <person name="Lipzen A."/>
            <person name="Chen C."/>
            <person name="Yanf M."/>
            <person name="Daum C."/>
            <person name="Ng V."/>
            <person name="Clum A."/>
            <person name="Steindorff A."/>
            <person name="Ohm R."/>
            <person name="Martin F."/>
            <person name="Silar P."/>
            <person name="Natvig D."/>
            <person name="Lalanne C."/>
            <person name="Gautier V."/>
            <person name="Ament-Velasquez S.L."/>
            <person name="Kruys A."/>
            <person name="Hutchinson M.I."/>
            <person name="Powell A.J."/>
            <person name="Barry K."/>
            <person name="Miller A.N."/>
            <person name="Grigoriev I.V."/>
            <person name="Debuchy R."/>
            <person name="Gladieux P."/>
            <person name="Thoren M.H."/>
            <person name="Johannesson H."/>
        </authorList>
    </citation>
    <scope>NUCLEOTIDE SEQUENCE</scope>
    <source>
        <strain evidence="7">CBS 118394</strain>
    </source>
</reference>
<keyword evidence="5" id="KW-0732">Signal</keyword>
<name>A0AAE0ITD2_9PEZI</name>
<keyword evidence="8" id="KW-1185">Reference proteome</keyword>
<protein>
    <recommendedName>
        <fullName evidence="6">C2H2-type domain-containing protein</fullName>
    </recommendedName>
</protein>
<dbReference type="EMBL" id="JAUEDM010000001">
    <property type="protein sequence ID" value="KAK3330832.1"/>
    <property type="molecule type" value="Genomic_DNA"/>
</dbReference>
<feature type="domain" description="C2H2-type" evidence="6">
    <location>
        <begin position="46"/>
        <end position="75"/>
    </location>
</feature>
<keyword evidence="1" id="KW-0479">Metal-binding</keyword>
<dbReference type="Proteomes" id="UP001283341">
    <property type="component" value="Unassembled WGS sequence"/>
</dbReference>
<proteinExistence type="predicted"/>
<feature type="domain" description="C2H2-type" evidence="6">
    <location>
        <begin position="152"/>
        <end position="176"/>
    </location>
</feature>
<evidence type="ECO:0000256" key="4">
    <source>
        <dbReference type="PROSITE-ProRule" id="PRU00042"/>
    </source>
</evidence>
<keyword evidence="2 4" id="KW-0863">Zinc-finger</keyword>
<feature type="signal peptide" evidence="5">
    <location>
        <begin position="1"/>
        <end position="37"/>
    </location>
</feature>
<dbReference type="SMART" id="SM00355">
    <property type="entry name" value="ZnF_C2H2"/>
    <property type="match status" value="2"/>
</dbReference>
<dbReference type="PROSITE" id="PS00028">
    <property type="entry name" value="ZINC_FINGER_C2H2_1"/>
    <property type="match status" value="2"/>
</dbReference>
<comment type="caution">
    <text evidence="7">The sequence shown here is derived from an EMBL/GenBank/DDBJ whole genome shotgun (WGS) entry which is preliminary data.</text>
</comment>